<keyword evidence="3" id="KW-1003">Cell membrane</keyword>
<dbReference type="InterPro" id="IPR002110">
    <property type="entry name" value="Ankyrin_rpt"/>
</dbReference>
<dbReference type="PROSITE" id="PS50088">
    <property type="entry name" value="ANK_REPEAT"/>
    <property type="match status" value="1"/>
</dbReference>
<comment type="similarity">
    <text evidence="2">Belongs to the urea transporter family.</text>
</comment>
<evidence type="ECO:0000256" key="8">
    <source>
        <dbReference type="PROSITE-ProRule" id="PRU00023"/>
    </source>
</evidence>
<dbReference type="PROSITE" id="PS50297">
    <property type="entry name" value="ANK_REP_REGION"/>
    <property type="match status" value="1"/>
</dbReference>
<evidence type="ECO:0000256" key="4">
    <source>
        <dbReference type="ARBA" id="ARBA00022692"/>
    </source>
</evidence>
<comment type="subcellular location">
    <subcellularLocation>
        <location evidence="1">Cell membrane</location>
        <topology evidence="1">Multi-pass membrane protein</topology>
    </subcellularLocation>
</comment>
<dbReference type="InterPro" id="IPR029020">
    <property type="entry name" value="Ammonium/urea_transptr"/>
</dbReference>
<proteinExistence type="inferred from homology"/>
<dbReference type="InterPro" id="IPR036770">
    <property type="entry name" value="Ankyrin_rpt-contain_sf"/>
</dbReference>
<evidence type="ECO:0008006" key="14">
    <source>
        <dbReference type="Google" id="ProtNLM"/>
    </source>
</evidence>
<dbReference type="EMBL" id="CAJOAZ010000065">
    <property type="protein sequence ID" value="CAF3514495.1"/>
    <property type="molecule type" value="Genomic_DNA"/>
</dbReference>
<dbReference type="InterPro" id="IPR004937">
    <property type="entry name" value="Urea_transporter"/>
</dbReference>
<dbReference type="SUPFAM" id="SSF48403">
    <property type="entry name" value="Ankyrin repeat"/>
    <property type="match status" value="1"/>
</dbReference>
<sequence length="169" mass="18708">MYLFSNFIIFFALFAAATSQLSAAYLFGLSLQSIHAELWGCNSALTYQALGGMFFVLHGYKIWILTLYGSLMTLIVQTCISSFLNPVGMPALICWIFCLLNGSKKIIPVKIVSNFNGFIYKGNLDAIRCLISCGLNPNNGDYDGKNALHLAIVTNHYDIVSFLIENNQV</sequence>
<evidence type="ECO:0000256" key="10">
    <source>
        <dbReference type="SAM" id="SignalP"/>
    </source>
</evidence>
<evidence type="ECO:0000256" key="7">
    <source>
        <dbReference type="ARBA" id="ARBA00033993"/>
    </source>
</evidence>
<dbReference type="Proteomes" id="UP000663845">
    <property type="component" value="Unassembled WGS sequence"/>
</dbReference>
<gene>
    <name evidence="11" type="ORF">JYZ213_LOCUS2384</name>
    <name evidence="12" type="ORF">OXD698_LOCUS2074</name>
</gene>
<accession>A0A818HW43</accession>
<evidence type="ECO:0000256" key="1">
    <source>
        <dbReference type="ARBA" id="ARBA00004651"/>
    </source>
</evidence>
<feature type="transmembrane region" description="Helical" evidence="9">
    <location>
        <begin position="83"/>
        <end position="102"/>
    </location>
</feature>
<feature type="transmembrane region" description="Helical" evidence="9">
    <location>
        <begin position="47"/>
        <end position="71"/>
    </location>
</feature>
<dbReference type="Proteomes" id="UP000663844">
    <property type="component" value="Unassembled WGS sequence"/>
</dbReference>
<evidence type="ECO:0000313" key="13">
    <source>
        <dbReference type="Proteomes" id="UP000663844"/>
    </source>
</evidence>
<organism evidence="12 13">
    <name type="scientific">Adineta steineri</name>
    <dbReference type="NCBI Taxonomy" id="433720"/>
    <lineage>
        <taxon>Eukaryota</taxon>
        <taxon>Metazoa</taxon>
        <taxon>Spiralia</taxon>
        <taxon>Gnathifera</taxon>
        <taxon>Rotifera</taxon>
        <taxon>Eurotatoria</taxon>
        <taxon>Bdelloidea</taxon>
        <taxon>Adinetida</taxon>
        <taxon>Adinetidae</taxon>
        <taxon>Adineta</taxon>
    </lineage>
</organism>
<feature type="signal peptide" evidence="10">
    <location>
        <begin position="1"/>
        <end position="23"/>
    </location>
</feature>
<evidence type="ECO:0000256" key="5">
    <source>
        <dbReference type="ARBA" id="ARBA00022989"/>
    </source>
</evidence>
<dbReference type="EMBL" id="CAJNOG010000012">
    <property type="protein sequence ID" value="CAF0749361.1"/>
    <property type="molecule type" value="Genomic_DNA"/>
</dbReference>
<comment type="caution">
    <text evidence="12">The sequence shown here is derived from an EMBL/GenBank/DDBJ whole genome shotgun (WGS) entry which is preliminary data.</text>
</comment>
<dbReference type="Gene3D" id="1.10.3430.10">
    <property type="entry name" value="Ammonium transporter AmtB like domains"/>
    <property type="match status" value="1"/>
</dbReference>
<feature type="chain" id="PRO_5036414533" description="Ankyrin repeat protein" evidence="10">
    <location>
        <begin position="24"/>
        <end position="169"/>
    </location>
</feature>
<keyword evidence="5 9" id="KW-1133">Transmembrane helix</keyword>
<keyword evidence="8" id="KW-0040">ANK repeat</keyword>
<dbReference type="Gene3D" id="1.25.40.20">
    <property type="entry name" value="Ankyrin repeat-containing domain"/>
    <property type="match status" value="1"/>
</dbReference>
<name>A0A818HW43_9BILA</name>
<dbReference type="Pfam" id="PF12796">
    <property type="entry name" value="Ank_2"/>
    <property type="match status" value="1"/>
</dbReference>
<feature type="repeat" description="ANK" evidence="8">
    <location>
        <begin position="143"/>
        <end position="169"/>
    </location>
</feature>
<evidence type="ECO:0000256" key="3">
    <source>
        <dbReference type="ARBA" id="ARBA00022475"/>
    </source>
</evidence>
<reference evidence="12" key="1">
    <citation type="submission" date="2021-02" db="EMBL/GenBank/DDBJ databases">
        <authorList>
            <person name="Nowell W R."/>
        </authorList>
    </citation>
    <scope>NUCLEOTIDE SEQUENCE</scope>
</reference>
<dbReference type="GO" id="GO:0015204">
    <property type="term" value="F:urea transmembrane transporter activity"/>
    <property type="evidence" value="ECO:0007669"/>
    <property type="project" value="InterPro"/>
</dbReference>
<dbReference type="Pfam" id="PF03253">
    <property type="entry name" value="UT"/>
    <property type="match status" value="1"/>
</dbReference>
<dbReference type="GO" id="GO:0005886">
    <property type="term" value="C:plasma membrane"/>
    <property type="evidence" value="ECO:0007669"/>
    <property type="project" value="UniProtKB-SubCell"/>
</dbReference>
<protein>
    <recommendedName>
        <fullName evidence="14">Ankyrin repeat protein</fullName>
    </recommendedName>
</protein>
<evidence type="ECO:0000256" key="2">
    <source>
        <dbReference type="ARBA" id="ARBA00005914"/>
    </source>
</evidence>
<evidence type="ECO:0000256" key="9">
    <source>
        <dbReference type="SAM" id="Phobius"/>
    </source>
</evidence>
<comment type="catalytic activity">
    <reaction evidence="7">
        <text>urea(in) = urea(out)</text>
        <dbReference type="Rhea" id="RHEA:32799"/>
        <dbReference type="ChEBI" id="CHEBI:16199"/>
    </reaction>
</comment>
<evidence type="ECO:0000256" key="6">
    <source>
        <dbReference type="ARBA" id="ARBA00023136"/>
    </source>
</evidence>
<keyword evidence="4 9" id="KW-0812">Transmembrane</keyword>
<keyword evidence="6 9" id="KW-0472">Membrane</keyword>
<dbReference type="AlphaFoldDB" id="A0A818HW43"/>
<keyword evidence="10" id="KW-0732">Signal</keyword>
<evidence type="ECO:0000313" key="12">
    <source>
        <dbReference type="EMBL" id="CAF3514495.1"/>
    </source>
</evidence>
<evidence type="ECO:0000313" key="11">
    <source>
        <dbReference type="EMBL" id="CAF0749361.1"/>
    </source>
</evidence>